<keyword evidence="5" id="KW-0067">ATP-binding</keyword>
<evidence type="ECO:0000256" key="5">
    <source>
        <dbReference type="ARBA" id="ARBA00022840"/>
    </source>
</evidence>
<comment type="similarity">
    <text evidence="2">Belongs to the GSP E family.</text>
</comment>
<evidence type="ECO:0000256" key="4">
    <source>
        <dbReference type="ARBA" id="ARBA00022741"/>
    </source>
</evidence>
<keyword evidence="3" id="KW-0963">Cytoplasm</keyword>
<keyword evidence="4" id="KW-0547">Nucleotide-binding</keyword>
<comment type="subcellular location">
    <subcellularLocation>
        <location evidence="1">Cytoplasm</location>
    </subcellularLocation>
</comment>
<dbReference type="SUPFAM" id="SSF160246">
    <property type="entry name" value="EspE N-terminal domain-like"/>
    <property type="match status" value="1"/>
</dbReference>
<feature type="domain" description="Type II secretion system protein GspE N-terminal" evidence="7">
    <location>
        <begin position="66"/>
        <end position="149"/>
    </location>
</feature>
<dbReference type="GO" id="GO:0009297">
    <property type="term" value="P:pilus assembly"/>
    <property type="evidence" value="ECO:0007669"/>
    <property type="project" value="InterPro"/>
</dbReference>
<organism evidence="8 9">
    <name type="scientific">Candidatus Ozemobacter sibiricus</name>
    <dbReference type="NCBI Taxonomy" id="2268124"/>
    <lineage>
        <taxon>Bacteria</taxon>
        <taxon>Candidatus Ozemobacteria</taxon>
        <taxon>Candidatus Ozemobacterales</taxon>
        <taxon>Candidatus Ozemobacteraceae</taxon>
        <taxon>Candidatus Ozemobacter</taxon>
    </lineage>
</organism>
<evidence type="ECO:0000256" key="2">
    <source>
        <dbReference type="ARBA" id="ARBA00006611"/>
    </source>
</evidence>
<proteinExistence type="inferred from homology"/>
<evidence type="ECO:0000256" key="1">
    <source>
        <dbReference type="ARBA" id="ARBA00004496"/>
    </source>
</evidence>
<dbReference type="FunFam" id="3.40.50.300:FF:000398">
    <property type="entry name" value="Type IV pilus assembly ATPase PilB"/>
    <property type="match status" value="1"/>
</dbReference>
<dbReference type="InterPro" id="IPR027417">
    <property type="entry name" value="P-loop_NTPase"/>
</dbReference>
<dbReference type="AlphaFoldDB" id="A0A367ZRB9"/>
<dbReference type="GO" id="GO:0016887">
    <property type="term" value="F:ATP hydrolysis activity"/>
    <property type="evidence" value="ECO:0007669"/>
    <property type="project" value="InterPro"/>
</dbReference>
<dbReference type="Proteomes" id="UP000252355">
    <property type="component" value="Unassembled WGS sequence"/>
</dbReference>
<accession>A0A367ZRB9</accession>
<dbReference type="SUPFAM" id="SSF52540">
    <property type="entry name" value="P-loop containing nucleoside triphosphate hydrolases"/>
    <property type="match status" value="1"/>
</dbReference>
<evidence type="ECO:0000313" key="9">
    <source>
        <dbReference type="Proteomes" id="UP000252355"/>
    </source>
</evidence>
<dbReference type="Gene3D" id="1.10.40.70">
    <property type="match status" value="1"/>
</dbReference>
<dbReference type="EMBL" id="QOQW01000007">
    <property type="protein sequence ID" value="RCK80279.1"/>
    <property type="molecule type" value="Genomic_DNA"/>
</dbReference>
<sequence length="580" mass="64279">MTDIQQAAKKMRLGDALIAEGLINEEQLQQALALQKKSGKRLGAVLVEMHLVTEHDIVQILSKQLKIPFIDLSNYLIDPVIAKLVPEHLAKRHMLIPINKVGNKLTVAMVDPLNIIAIDDIQLLTGLMVKPVVATQTDINKALQDAYGAVAQQDKLMGELDDIGKEEAGPDDLDQLGELGENDAPIIRLCNLVISQAVQNGVSDIHIEPFEKELRIRYRQDGMLFTAMTPPKKATAAITSRIKIMSSLNIAEKRLPQDGRIKIKVANRMIDLRVSVLPVIWGEKIVMRILDQSALRVNLEDLGFEPETLKRFKNGISSPYGIILVTGPTGSGKTTTLYSALTSLNRIEVNCMTAEDPVEYMLQGINQVHCKPEIGLTFAAALRAFLRQDPNIIMVGEIRDFETAEIAIKASMTGHLVLSTLHTNDAPGTIGRIVNMGIEPFMVTTSVLLVQAQRLVRKICKDCKFEIKPRAEQIAQFGITPELLRRLELPHINEKNMLFYKGKGCETCNNSGTKGRIGVYEVMVMSERLREIILNGGSTDDIRRQAIEEGMLSLRESALRKALTGITSLEEVVRVTMGEH</sequence>
<dbReference type="InterPro" id="IPR013374">
    <property type="entry name" value="ATPase_typ4_pilus-assembl_PilB"/>
</dbReference>
<dbReference type="GO" id="GO:0005886">
    <property type="term" value="C:plasma membrane"/>
    <property type="evidence" value="ECO:0007669"/>
    <property type="project" value="TreeGrafter"/>
</dbReference>
<evidence type="ECO:0000256" key="3">
    <source>
        <dbReference type="ARBA" id="ARBA00022490"/>
    </source>
</evidence>
<dbReference type="Pfam" id="PF05157">
    <property type="entry name" value="MshEN"/>
    <property type="match status" value="1"/>
</dbReference>
<dbReference type="InterPro" id="IPR037257">
    <property type="entry name" value="T2SS_E_N_sf"/>
</dbReference>
<protein>
    <submittedName>
        <fullName evidence="8">Type IV fimbrial assembly, ATPase PilB</fullName>
    </submittedName>
</protein>
<dbReference type="InterPro" id="IPR007831">
    <property type="entry name" value="T2SS_GspE_N"/>
</dbReference>
<dbReference type="CDD" id="cd01129">
    <property type="entry name" value="PulE-GspE-like"/>
    <property type="match status" value="1"/>
</dbReference>
<comment type="caution">
    <text evidence="8">The sequence shown here is derived from an EMBL/GenBank/DDBJ whole genome shotgun (WGS) entry which is preliminary data.</text>
</comment>
<feature type="domain" description="Bacterial type II secretion system protein E" evidence="6">
    <location>
        <begin position="181"/>
        <end position="574"/>
    </location>
</feature>
<dbReference type="Gene3D" id="3.30.450.90">
    <property type="match status" value="1"/>
</dbReference>
<dbReference type="FunFam" id="3.30.300.160:FF:000002">
    <property type="entry name" value="Type II secretion system protein E"/>
    <property type="match status" value="1"/>
</dbReference>
<dbReference type="GO" id="GO:0005524">
    <property type="term" value="F:ATP binding"/>
    <property type="evidence" value="ECO:0007669"/>
    <property type="project" value="UniProtKB-KW"/>
</dbReference>
<evidence type="ECO:0000259" key="6">
    <source>
        <dbReference type="Pfam" id="PF00437"/>
    </source>
</evidence>
<dbReference type="PANTHER" id="PTHR30258">
    <property type="entry name" value="TYPE II SECRETION SYSTEM PROTEIN GSPE-RELATED"/>
    <property type="match status" value="1"/>
</dbReference>
<dbReference type="Gene3D" id="3.40.50.300">
    <property type="entry name" value="P-loop containing nucleotide triphosphate hydrolases"/>
    <property type="match status" value="1"/>
</dbReference>
<dbReference type="NCBIfam" id="TIGR02538">
    <property type="entry name" value="type_IV_pilB"/>
    <property type="match status" value="1"/>
</dbReference>
<dbReference type="PANTHER" id="PTHR30258:SF1">
    <property type="entry name" value="PROTEIN TRANSPORT PROTEIN HOFB HOMOLOG"/>
    <property type="match status" value="1"/>
</dbReference>
<gene>
    <name evidence="8" type="ORF">OZSIB_3461</name>
</gene>
<reference evidence="8 9" key="1">
    <citation type="submission" date="2018-05" db="EMBL/GenBank/DDBJ databases">
        <title>A metagenomic window into the 2 km-deep terrestrial subsurface aquifer revealed taxonomically and functionally diverse microbial community comprising novel uncultured bacterial lineages.</title>
        <authorList>
            <person name="Kadnikov V.V."/>
            <person name="Mardanov A.V."/>
            <person name="Beletsky A.V."/>
            <person name="Banks D."/>
            <person name="Pimenov N.V."/>
            <person name="Frank Y.A."/>
            <person name="Karnachuk O.V."/>
            <person name="Ravin N.V."/>
        </authorList>
    </citation>
    <scope>NUCLEOTIDE SEQUENCE [LARGE SCALE GENOMIC DNA]</scope>
    <source>
        <strain evidence="8">BY5</strain>
    </source>
</reference>
<dbReference type="GO" id="GO:0005737">
    <property type="term" value="C:cytoplasm"/>
    <property type="evidence" value="ECO:0007669"/>
    <property type="project" value="UniProtKB-SubCell"/>
</dbReference>
<evidence type="ECO:0000313" key="8">
    <source>
        <dbReference type="EMBL" id="RCK80279.1"/>
    </source>
</evidence>
<dbReference type="InterPro" id="IPR001482">
    <property type="entry name" value="T2SS/T4SS_dom"/>
</dbReference>
<dbReference type="Gene3D" id="3.30.300.160">
    <property type="entry name" value="Type II secretion system, protein E, N-terminal domain"/>
    <property type="match status" value="1"/>
</dbReference>
<name>A0A367ZRB9_9BACT</name>
<dbReference type="Pfam" id="PF00437">
    <property type="entry name" value="T2SSE"/>
    <property type="match status" value="1"/>
</dbReference>
<dbReference type="FunFam" id="3.30.450.90:FF:000001">
    <property type="entry name" value="Type II secretion system ATPase GspE"/>
    <property type="match status" value="1"/>
</dbReference>
<evidence type="ECO:0000259" key="7">
    <source>
        <dbReference type="Pfam" id="PF05157"/>
    </source>
</evidence>